<dbReference type="SUPFAM" id="SSF52540">
    <property type="entry name" value="P-loop containing nucleoside triphosphate hydrolases"/>
    <property type="match status" value="2"/>
</dbReference>
<dbReference type="InterPro" id="IPR003439">
    <property type="entry name" value="ABC_transporter-like_ATP-bd"/>
</dbReference>
<dbReference type="PROSITE" id="PS00211">
    <property type="entry name" value="ABC_TRANSPORTER_1"/>
    <property type="match status" value="1"/>
</dbReference>
<accession>A0A1T5H210</accession>
<dbReference type="CDD" id="cd03221">
    <property type="entry name" value="ABCF_EF-3"/>
    <property type="match status" value="2"/>
</dbReference>
<dbReference type="EMBL" id="FUYX01000020">
    <property type="protein sequence ID" value="SKC14737.1"/>
    <property type="molecule type" value="Genomic_DNA"/>
</dbReference>
<dbReference type="Proteomes" id="UP000190130">
    <property type="component" value="Unassembled WGS sequence"/>
</dbReference>
<evidence type="ECO:0000256" key="2">
    <source>
        <dbReference type="ARBA" id="ARBA00022737"/>
    </source>
</evidence>
<dbReference type="InterPro" id="IPR003593">
    <property type="entry name" value="AAA+_ATPase"/>
</dbReference>
<dbReference type="GO" id="GO:0005524">
    <property type="term" value="F:ATP binding"/>
    <property type="evidence" value="ECO:0007669"/>
    <property type="project" value="UniProtKB-KW"/>
</dbReference>
<evidence type="ECO:0000256" key="4">
    <source>
        <dbReference type="ARBA" id="ARBA00022840"/>
    </source>
</evidence>
<dbReference type="RefSeq" id="WP_079592213.1">
    <property type="nucleotide sequence ID" value="NZ_FUYX01000020.1"/>
</dbReference>
<evidence type="ECO:0000256" key="1">
    <source>
        <dbReference type="ARBA" id="ARBA00005417"/>
    </source>
</evidence>
<name>A0A1T5H210_9HYPH</name>
<dbReference type="Pfam" id="PF00005">
    <property type="entry name" value="ABC_tran"/>
    <property type="match status" value="2"/>
</dbReference>
<dbReference type="InterPro" id="IPR050611">
    <property type="entry name" value="ABCF"/>
</dbReference>
<gene>
    <name evidence="7" type="ORF">SAMN05660750_04759</name>
</gene>
<feature type="region of interest" description="Disordered" evidence="5">
    <location>
        <begin position="249"/>
        <end position="278"/>
    </location>
</feature>
<feature type="compositionally biased region" description="Basic and acidic residues" evidence="5">
    <location>
        <begin position="249"/>
        <end position="264"/>
    </location>
</feature>
<evidence type="ECO:0000259" key="6">
    <source>
        <dbReference type="PROSITE" id="PS50893"/>
    </source>
</evidence>
<comment type="similarity">
    <text evidence="1">Belongs to the ABC transporter superfamily.</text>
</comment>
<dbReference type="Gene3D" id="3.40.50.300">
    <property type="entry name" value="P-loop containing nucleotide triphosphate hydrolases"/>
    <property type="match status" value="2"/>
</dbReference>
<dbReference type="GO" id="GO:0016887">
    <property type="term" value="F:ATP hydrolysis activity"/>
    <property type="evidence" value="ECO:0007669"/>
    <property type="project" value="InterPro"/>
</dbReference>
<keyword evidence="3" id="KW-0547">Nucleotide-binding</keyword>
<dbReference type="PANTHER" id="PTHR19211">
    <property type="entry name" value="ATP-BINDING TRANSPORT PROTEIN-RELATED"/>
    <property type="match status" value="1"/>
</dbReference>
<dbReference type="PROSITE" id="PS50893">
    <property type="entry name" value="ABC_TRANSPORTER_2"/>
    <property type="match status" value="2"/>
</dbReference>
<dbReference type="InterPro" id="IPR017871">
    <property type="entry name" value="ABC_transporter-like_CS"/>
</dbReference>
<evidence type="ECO:0000313" key="7">
    <source>
        <dbReference type="EMBL" id="SKC14737.1"/>
    </source>
</evidence>
<feature type="domain" description="ABC transporter" evidence="6">
    <location>
        <begin position="337"/>
        <end position="536"/>
    </location>
</feature>
<dbReference type="OrthoDB" id="9808609at2"/>
<reference evidence="7 8" key="1">
    <citation type="submission" date="2017-02" db="EMBL/GenBank/DDBJ databases">
        <authorList>
            <person name="Peterson S.W."/>
        </authorList>
    </citation>
    <scope>NUCLEOTIDE SEQUENCE [LARGE SCALE GENOMIC DNA]</scope>
    <source>
        <strain evidence="7 8">DSM 9653</strain>
    </source>
</reference>
<dbReference type="SMART" id="SM00382">
    <property type="entry name" value="AAA"/>
    <property type="match status" value="2"/>
</dbReference>
<feature type="domain" description="ABC transporter" evidence="6">
    <location>
        <begin position="5"/>
        <end position="235"/>
    </location>
</feature>
<dbReference type="InterPro" id="IPR027417">
    <property type="entry name" value="P-loop_NTPase"/>
</dbReference>
<proteinExistence type="inferred from homology"/>
<evidence type="ECO:0000256" key="3">
    <source>
        <dbReference type="ARBA" id="ARBA00022741"/>
    </source>
</evidence>
<evidence type="ECO:0000313" key="8">
    <source>
        <dbReference type="Proteomes" id="UP000190130"/>
    </source>
</evidence>
<protein>
    <submittedName>
        <fullName evidence="7">ATPase components of ABC transporters with duplicated ATPase domains</fullName>
    </submittedName>
</protein>
<keyword evidence="2" id="KW-0677">Repeat</keyword>
<dbReference type="PANTHER" id="PTHR19211:SF6">
    <property type="entry name" value="BLL7188 PROTEIN"/>
    <property type="match status" value="1"/>
</dbReference>
<organism evidence="7 8">
    <name type="scientific">Bosea thiooxidans</name>
    <dbReference type="NCBI Taxonomy" id="53254"/>
    <lineage>
        <taxon>Bacteria</taxon>
        <taxon>Pseudomonadati</taxon>
        <taxon>Pseudomonadota</taxon>
        <taxon>Alphaproteobacteria</taxon>
        <taxon>Hyphomicrobiales</taxon>
        <taxon>Boseaceae</taxon>
        <taxon>Bosea</taxon>
    </lineage>
</organism>
<dbReference type="FunFam" id="3.40.50.300:FF:001320">
    <property type="entry name" value="Heme ABC transporter ATP-binding protein"/>
    <property type="match status" value="1"/>
</dbReference>
<sequence length="536" mass="57116">MPALVSLSGLSWSTPDGTPLFTDLDLTFGPERTGLVGRNGSGKSTLLHLIAGDLPSAPDQMRISGSVAMMRQEALKRPSDTIADLFGARDALRLLYRAEAGLADAGELAEADWTLSTRMEAALLRCDLAVEPQTPLAALSGGQRSRAALAALIFAEPDFLLLDEPTNNLDRAGRKATIDLLQGWKGGAVIVSHDRDLLEAMDAIVELTALGATRYGGNYSAFRQRKAKELDALERDLVHAEKVRDEAVRRAQEAAERKARKDSAGRNGRAKGGKPKILMDAAKGRAEASGGAAARLRDTRREAAQEALADVLQRIEVLQPLRMDVPATGLPSAKPVLRLDGVTGGYGPERPVVRDLSLNIVGPERIAVAGPNGSGKTTLLKLITGEIKPHSGVVEVAVPFAMLDQHVGLLDPMLSLRENFQEMNRGAGQRAAHAALARFGFRAADALRRAGELSGGERLRAGLACTLGGTPPPMLLILDEPTNHLDLDGIAALEAALAAYDGAVLVVSHDAAFIDAIKPHRTIHMREWPSSRSARE</sequence>
<keyword evidence="4" id="KW-0067">ATP-binding</keyword>
<dbReference type="AlphaFoldDB" id="A0A1T5H210"/>
<evidence type="ECO:0000256" key="5">
    <source>
        <dbReference type="SAM" id="MobiDB-lite"/>
    </source>
</evidence>